<proteinExistence type="predicted"/>
<evidence type="ECO:0000313" key="4">
    <source>
        <dbReference type="Proteomes" id="UP000441162"/>
    </source>
</evidence>
<evidence type="ECO:0000313" key="2">
    <source>
        <dbReference type="EMBL" id="KAA5400821.1"/>
    </source>
</evidence>
<keyword evidence="1" id="KW-1133">Transmembrane helix</keyword>
<organism evidence="3 4">
    <name type="scientific">Phocaeicola dorei</name>
    <dbReference type="NCBI Taxonomy" id="357276"/>
    <lineage>
        <taxon>Bacteria</taxon>
        <taxon>Pseudomonadati</taxon>
        <taxon>Bacteroidota</taxon>
        <taxon>Bacteroidia</taxon>
        <taxon>Bacteroidales</taxon>
        <taxon>Bacteroidaceae</taxon>
        <taxon>Phocaeicola</taxon>
    </lineage>
</organism>
<name>A0A4R4HAV3_9BACT</name>
<dbReference type="EMBL" id="VVYY01000001">
    <property type="protein sequence ID" value="KAA5400821.1"/>
    <property type="molecule type" value="Genomic_DNA"/>
</dbReference>
<evidence type="ECO:0000313" key="5">
    <source>
        <dbReference type="Proteomes" id="UP000481616"/>
    </source>
</evidence>
<dbReference type="EMBL" id="VVZA01000008">
    <property type="protein sequence ID" value="KAA5405007.1"/>
    <property type="molecule type" value="Genomic_DNA"/>
</dbReference>
<dbReference type="AlphaFoldDB" id="A0A4R4HAV3"/>
<sequence>MYLPWKKMMFCRVEKTAFGECLCVHIFSKGKVSFRILQVLSGLNAVFSFSFLSCVFILSLSAYFPVPYLFSTFSFLIFVCL</sequence>
<reference evidence="4 5" key="1">
    <citation type="journal article" date="2019" name="Nat. Med.">
        <title>A library of human gut bacterial isolates paired with longitudinal multiomics data enables mechanistic microbiome research.</title>
        <authorList>
            <person name="Poyet M."/>
            <person name="Groussin M."/>
            <person name="Gibbons S.M."/>
            <person name="Avila-Pacheco J."/>
            <person name="Jiang X."/>
            <person name="Kearney S.M."/>
            <person name="Perrotta A.R."/>
            <person name="Berdy B."/>
            <person name="Zhao S."/>
            <person name="Lieberman T.D."/>
            <person name="Swanson P.K."/>
            <person name="Smith M."/>
            <person name="Roesemann S."/>
            <person name="Alexander J.E."/>
            <person name="Rich S.A."/>
            <person name="Livny J."/>
            <person name="Vlamakis H."/>
            <person name="Clish C."/>
            <person name="Bullock K."/>
            <person name="Deik A."/>
            <person name="Scott J."/>
            <person name="Pierce K.A."/>
            <person name="Xavier R.J."/>
            <person name="Alm E.J."/>
        </authorList>
    </citation>
    <scope>NUCLEOTIDE SEQUENCE [LARGE SCALE GENOMIC DNA]</scope>
    <source>
        <strain evidence="2 5">BIOML-A1</strain>
        <strain evidence="3 4">BIOML-A4</strain>
    </source>
</reference>
<evidence type="ECO:0000313" key="3">
    <source>
        <dbReference type="EMBL" id="KAA5405007.1"/>
    </source>
</evidence>
<evidence type="ECO:0000256" key="1">
    <source>
        <dbReference type="SAM" id="Phobius"/>
    </source>
</evidence>
<protein>
    <submittedName>
        <fullName evidence="3">Uncharacterized protein</fullName>
    </submittedName>
</protein>
<feature type="transmembrane region" description="Helical" evidence="1">
    <location>
        <begin position="36"/>
        <end position="58"/>
    </location>
</feature>
<gene>
    <name evidence="3" type="ORF">F2Y51_11020</name>
    <name evidence="2" type="ORF">F2Y58_01215</name>
</gene>
<comment type="caution">
    <text evidence="3">The sequence shown here is derived from an EMBL/GenBank/DDBJ whole genome shotgun (WGS) entry which is preliminary data.</text>
</comment>
<keyword evidence="1" id="KW-0472">Membrane</keyword>
<dbReference type="Proteomes" id="UP000441162">
    <property type="component" value="Unassembled WGS sequence"/>
</dbReference>
<keyword evidence="1" id="KW-0812">Transmembrane</keyword>
<dbReference type="Proteomes" id="UP000481616">
    <property type="component" value="Unassembled WGS sequence"/>
</dbReference>
<accession>A0A4R4HAV3</accession>